<dbReference type="PANTHER" id="PTHR47843">
    <property type="entry name" value="BTB DOMAIN-CONTAINING PROTEIN-RELATED"/>
    <property type="match status" value="1"/>
</dbReference>
<dbReference type="EMBL" id="JBBWUH010000013">
    <property type="protein sequence ID" value="KAK8153060.1"/>
    <property type="molecule type" value="Genomic_DNA"/>
</dbReference>
<gene>
    <name evidence="3" type="ORF">IWX90DRAFT_418981</name>
</gene>
<dbReference type="CDD" id="cd18186">
    <property type="entry name" value="BTB_POZ_ZBTB_KLHL-like"/>
    <property type="match status" value="1"/>
</dbReference>
<dbReference type="Gene3D" id="3.30.710.10">
    <property type="entry name" value="Potassium Channel Kv1.1, Chain A"/>
    <property type="match status" value="1"/>
</dbReference>
<sequence>MTQFTGSSSPLVLGLSKFPYSKFTDKTHTDLTIRCQGREFYAHKIILATKSGFFFKACDPKSPWIEARTGVINLNEEHPVMVEAMLEFCYRGEESSFLDTVVGKLGGDGAEAELRFYVHLNAMGDKYQIEPLKYHAFRHFEELASESFNSQYTGYGKPITPAGVARIARDILETTHDTDSSSDYPLRIFFLCELSQRVDTFRRSKRFTAEADRIDGFWETTSKVNAEFGYRLRHCLFCGHLQAEDLRLRVSCPILCRRCGQASNAIAWNEHNSRIDATAMEPDTESEEEHSAKKPSKSKKQGA</sequence>
<evidence type="ECO:0000313" key="4">
    <source>
        <dbReference type="Proteomes" id="UP001456524"/>
    </source>
</evidence>
<accession>A0ABR1XFV5</accession>
<evidence type="ECO:0000259" key="2">
    <source>
        <dbReference type="PROSITE" id="PS50097"/>
    </source>
</evidence>
<dbReference type="SMART" id="SM00225">
    <property type="entry name" value="BTB"/>
    <property type="match status" value="1"/>
</dbReference>
<dbReference type="InterPro" id="IPR011333">
    <property type="entry name" value="SKP1/BTB/POZ_sf"/>
</dbReference>
<proteinExistence type="predicted"/>
<comment type="caution">
    <text evidence="3">The sequence shown here is derived from an EMBL/GenBank/DDBJ whole genome shotgun (WGS) entry which is preliminary data.</text>
</comment>
<feature type="region of interest" description="Disordered" evidence="1">
    <location>
        <begin position="276"/>
        <end position="303"/>
    </location>
</feature>
<dbReference type="Pfam" id="PF00651">
    <property type="entry name" value="BTB"/>
    <property type="match status" value="1"/>
</dbReference>
<organism evidence="3 4">
    <name type="scientific">Phyllosticta citrichinensis</name>
    <dbReference type="NCBI Taxonomy" id="1130410"/>
    <lineage>
        <taxon>Eukaryota</taxon>
        <taxon>Fungi</taxon>
        <taxon>Dikarya</taxon>
        <taxon>Ascomycota</taxon>
        <taxon>Pezizomycotina</taxon>
        <taxon>Dothideomycetes</taxon>
        <taxon>Dothideomycetes incertae sedis</taxon>
        <taxon>Botryosphaeriales</taxon>
        <taxon>Phyllostictaceae</taxon>
        <taxon>Phyllosticta</taxon>
    </lineage>
</organism>
<dbReference type="PANTHER" id="PTHR47843:SF5">
    <property type="entry name" value="BTB_POZ DOMAIN PROTEIN"/>
    <property type="match status" value="1"/>
</dbReference>
<keyword evidence="4" id="KW-1185">Reference proteome</keyword>
<evidence type="ECO:0000313" key="3">
    <source>
        <dbReference type="EMBL" id="KAK8153060.1"/>
    </source>
</evidence>
<dbReference type="Proteomes" id="UP001456524">
    <property type="component" value="Unassembled WGS sequence"/>
</dbReference>
<feature type="compositionally biased region" description="Basic residues" evidence="1">
    <location>
        <begin position="293"/>
        <end position="303"/>
    </location>
</feature>
<dbReference type="SUPFAM" id="SSF54695">
    <property type="entry name" value="POZ domain"/>
    <property type="match status" value="1"/>
</dbReference>
<protein>
    <recommendedName>
        <fullName evidence="2">BTB domain-containing protein</fullName>
    </recommendedName>
</protein>
<feature type="domain" description="BTB" evidence="2">
    <location>
        <begin position="29"/>
        <end position="93"/>
    </location>
</feature>
<dbReference type="PROSITE" id="PS50097">
    <property type="entry name" value="BTB"/>
    <property type="match status" value="1"/>
</dbReference>
<evidence type="ECO:0000256" key="1">
    <source>
        <dbReference type="SAM" id="MobiDB-lite"/>
    </source>
</evidence>
<name>A0ABR1XFV5_9PEZI</name>
<dbReference type="InterPro" id="IPR000210">
    <property type="entry name" value="BTB/POZ_dom"/>
</dbReference>
<reference evidence="3 4" key="1">
    <citation type="journal article" date="2022" name="G3 (Bethesda)">
        <title>Enemy or ally: a genomic approach to elucidate the lifestyle of Phyllosticta citrichinaensis.</title>
        <authorList>
            <person name="Buijs V.A."/>
            <person name="Groenewald J.Z."/>
            <person name="Haridas S."/>
            <person name="LaButti K.M."/>
            <person name="Lipzen A."/>
            <person name="Martin F.M."/>
            <person name="Barry K."/>
            <person name="Grigoriev I.V."/>
            <person name="Crous P.W."/>
            <person name="Seidl M.F."/>
        </authorList>
    </citation>
    <scope>NUCLEOTIDE SEQUENCE [LARGE SCALE GENOMIC DNA]</scope>
    <source>
        <strain evidence="3 4">CBS 129764</strain>
    </source>
</reference>